<keyword evidence="4 7" id="KW-0812">Transmembrane</keyword>
<dbReference type="GO" id="GO:0016020">
    <property type="term" value="C:membrane"/>
    <property type="evidence" value="ECO:0007669"/>
    <property type="project" value="UniProtKB-SubCell"/>
</dbReference>
<accession>A0AAP0B4U0</accession>
<feature type="transmembrane region" description="Helical" evidence="7">
    <location>
        <begin position="58"/>
        <end position="78"/>
    </location>
</feature>
<dbReference type="Proteomes" id="UP001418222">
    <property type="component" value="Unassembled WGS sequence"/>
</dbReference>
<dbReference type="PANTHER" id="PTHR38519:SF3">
    <property type="entry name" value="PRA1 FAMILY PROTEIN"/>
    <property type="match status" value="1"/>
</dbReference>
<evidence type="ECO:0000256" key="3">
    <source>
        <dbReference type="ARBA" id="ARBA00006483"/>
    </source>
</evidence>
<feature type="region of interest" description="Disordered" evidence="8">
    <location>
        <begin position="162"/>
        <end position="202"/>
    </location>
</feature>
<dbReference type="GO" id="GO:0016192">
    <property type="term" value="P:vesicle-mediated transport"/>
    <property type="evidence" value="ECO:0007669"/>
    <property type="project" value="UniProtKB-ARBA"/>
</dbReference>
<evidence type="ECO:0000256" key="7">
    <source>
        <dbReference type="RuleBase" id="RU363107"/>
    </source>
</evidence>
<organism evidence="9 10">
    <name type="scientific">Platanthera zijinensis</name>
    <dbReference type="NCBI Taxonomy" id="2320716"/>
    <lineage>
        <taxon>Eukaryota</taxon>
        <taxon>Viridiplantae</taxon>
        <taxon>Streptophyta</taxon>
        <taxon>Embryophyta</taxon>
        <taxon>Tracheophyta</taxon>
        <taxon>Spermatophyta</taxon>
        <taxon>Magnoliopsida</taxon>
        <taxon>Liliopsida</taxon>
        <taxon>Asparagales</taxon>
        <taxon>Orchidaceae</taxon>
        <taxon>Orchidoideae</taxon>
        <taxon>Orchideae</taxon>
        <taxon>Orchidinae</taxon>
        <taxon>Platanthera</taxon>
    </lineage>
</organism>
<evidence type="ECO:0000256" key="5">
    <source>
        <dbReference type="ARBA" id="ARBA00022989"/>
    </source>
</evidence>
<protein>
    <recommendedName>
        <fullName evidence="7">PRA1 family protein</fullName>
    </recommendedName>
</protein>
<evidence type="ECO:0000313" key="10">
    <source>
        <dbReference type="Proteomes" id="UP001418222"/>
    </source>
</evidence>
<feature type="compositionally biased region" description="Polar residues" evidence="8">
    <location>
        <begin position="191"/>
        <end position="202"/>
    </location>
</feature>
<dbReference type="AlphaFoldDB" id="A0AAP0B4U0"/>
<evidence type="ECO:0000256" key="6">
    <source>
        <dbReference type="ARBA" id="ARBA00023136"/>
    </source>
</evidence>
<evidence type="ECO:0000313" key="9">
    <source>
        <dbReference type="EMBL" id="KAK8928252.1"/>
    </source>
</evidence>
<feature type="transmembrane region" description="Helical" evidence="7">
    <location>
        <begin position="117"/>
        <end position="135"/>
    </location>
</feature>
<dbReference type="GO" id="GO:0005783">
    <property type="term" value="C:endoplasmic reticulum"/>
    <property type="evidence" value="ECO:0007669"/>
    <property type="project" value="UniProtKB-ARBA"/>
</dbReference>
<reference evidence="9 10" key="1">
    <citation type="journal article" date="2022" name="Nat. Plants">
        <title>Genomes of leafy and leafless Platanthera orchids illuminate the evolution of mycoheterotrophy.</title>
        <authorList>
            <person name="Li M.H."/>
            <person name="Liu K.W."/>
            <person name="Li Z."/>
            <person name="Lu H.C."/>
            <person name="Ye Q.L."/>
            <person name="Zhang D."/>
            <person name="Wang J.Y."/>
            <person name="Li Y.F."/>
            <person name="Zhong Z.M."/>
            <person name="Liu X."/>
            <person name="Yu X."/>
            <person name="Liu D.K."/>
            <person name="Tu X.D."/>
            <person name="Liu B."/>
            <person name="Hao Y."/>
            <person name="Liao X.Y."/>
            <person name="Jiang Y.T."/>
            <person name="Sun W.H."/>
            <person name="Chen J."/>
            <person name="Chen Y.Q."/>
            <person name="Ai Y."/>
            <person name="Zhai J.W."/>
            <person name="Wu S.S."/>
            <person name="Zhou Z."/>
            <person name="Hsiao Y.Y."/>
            <person name="Wu W.L."/>
            <person name="Chen Y.Y."/>
            <person name="Lin Y.F."/>
            <person name="Hsu J.L."/>
            <person name="Li C.Y."/>
            <person name="Wang Z.W."/>
            <person name="Zhao X."/>
            <person name="Zhong W.Y."/>
            <person name="Ma X.K."/>
            <person name="Ma L."/>
            <person name="Huang J."/>
            <person name="Chen G.Z."/>
            <person name="Huang M.Z."/>
            <person name="Huang L."/>
            <person name="Peng D.H."/>
            <person name="Luo Y.B."/>
            <person name="Zou S.Q."/>
            <person name="Chen S.P."/>
            <person name="Lan S."/>
            <person name="Tsai W.C."/>
            <person name="Van de Peer Y."/>
            <person name="Liu Z.J."/>
        </authorList>
    </citation>
    <scope>NUCLEOTIDE SEQUENCE [LARGE SCALE GENOMIC DNA]</scope>
    <source>
        <strain evidence="9">Lor287</strain>
    </source>
</reference>
<dbReference type="InterPro" id="IPR004895">
    <property type="entry name" value="Prenylated_rab_accept_PRA1"/>
</dbReference>
<comment type="function">
    <text evidence="1 7">May be involved in both secretory and endocytic intracellular trafficking in the endosomal/prevacuolar compartments.</text>
</comment>
<evidence type="ECO:0000256" key="1">
    <source>
        <dbReference type="ARBA" id="ARBA00002501"/>
    </source>
</evidence>
<feature type="transmembrane region" description="Helical" evidence="7">
    <location>
        <begin position="84"/>
        <end position="105"/>
    </location>
</feature>
<keyword evidence="10" id="KW-1185">Reference proteome</keyword>
<evidence type="ECO:0000256" key="2">
    <source>
        <dbReference type="ARBA" id="ARBA00004141"/>
    </source>
</evidence>
<name>A0AAP0B4U0_9ASPA</name>
<dbReference type="PANTHER" id="PTHR38519">
    <property type="entry name" value="PRA1 FAMILY PROTEIN"/>
    <property type="match status" value="1"/>
</dbReference>
<comment type="caution">
    <text evidence="9">The sequence shown here is derived from an EMBL/GenBank/DDBJ whole genome shotgun (WGS) entry which is preliminary data.</text>
</comment>
<evidence type="ECO:0000256" key="8">
    <source>
        <dbReference type="SAM" id="MobiDB-lite"/>
    </source>
</evidence>
<sequence>MAGHDAMLRPSAAFWAAKEAAERARRSARRAITRFARPGAFSLPAGRRAAASRAFRNLAAFRSHYALLLWISLLSFLFHSHRATVLFLMVVSKVALSYAVVLRIFPNSVLLQRVLDRRVVVALFLALVIVKVVLAGAVANLLLSLAAAIPIILAHAVFRSPDDPSTAGAAENGKPSGELTPLSEKKDSDLESSGAQGSDRSS</sequence>
<keyword evidence="6 7" id="KW-0472">Membrane</keyword>
<keyword evidence="7" id="KW-0813">Transport</keyword>
<dbReference type="Pfam" id="PF03208">
    <property type="entry name" value="PRA1"/>
    <property type="match status" value="1"/>
</dbReference>
<comment type="similarity">
    <text evidence="3 7">Belongs to the PRA1 family.</text>
</comment>
<keyword evidence="5 7" id="KW-1133">Transmembrane helix</keyword>
<evidence type="ECO:0000256" key="4">
    <source>
        <dbReference type="ARBA" id="ARBA00022692"/>
    </source>
</evidence>
<gene>
    <name evidence="9" type="ORF">KSP39_PZI017978</name>
</gene>
<dbReference type="EMBL" id="JBBWWQ010000015">
    <property type="protein sequence ID" value="KAK8928252.1"/>
    <property type="molecule type" value="Genomic_DNA"/>
</dbReference>
<comment type="subcellular location">
    <subcellularLocation>
        <location evidence="2 7">Membrane</location>
        <topology evidence="2 7">Multi-pass membrane protein</topology>
    </subcellularLocation>
</comment>
<proteinExistence type="inferred from homology"/>